<dbReference type="NCBIfam" id="NF004499">
    <property type="entry name" value="PRK05846.1-3"/>
    <property type="match status" value="1"/>
</dbReference>
<gene>
    <name evidence="12" type="ORF">Nstercoris_00620</name>
</gene>
<dbReference type="EMBL" id="AP019755">
    <property type="protein sequence ID" value="BBL34388.1"/>
    <property type="molecule type" value="Genomic_DNA"/>
</dbReference>
<feature type="transmembrane region" description="Helical" evidence="9">
    <location>
        <begin position="243"/>
        <end position="263"/>
    </location>
</feature>
<keyword evidence="5 9" id="KW-1133">Transmembrane helix</keyword>
<feature type="transmembrane region" description="Helical" evidence="9">
    <location>
        <begin position="32"/>
        <end position="52"/>
    </location>
</feature>
<evidence type="ECO:0000256" key="4">
    <source>
        <dbReference type="ARBA" id="ARBA00022967"/>
    </source>
</evidence>
<dbReference type="Pfam" id="PF00361">
    <property type="entry name" value="Proton_antipo_M"/>
    <property type="match status" value="1"/>
</dbReference>
<accession>A0A4Y1YKP3</accession>
<dbReference type="AlphaFoldDB" id="A0A4Y1YKP3"/>
<evidence type="ECO:0000256" key="2">
    <source>
        <dbReference type="ARBA" id="ARBA00009025"/>
    </source>
</evidence>
<keyword evidence="13" id="KW-1185">Reference proteome</keyword>
<dbReference type="InterPro" id="IPR003918">
    <property type="entry name" value="NADH_UbQ_OxRdtase"/>
</dbReference>
<feature type="transmembrane region" description="Helical" evidence="9">
    <location>
        <begin position="115"/>
        <end position="133"/>
    </location>
</feature>
<dbReference type="NCBIfam" id="TIGR01972">
    <property type="entry name" value="NDH_I_M"/>
    <property type="match status" value="1"/>
</dbReference>
<organism evidence="12 13">
    <name type="scientific">Nitrosomonas stercoris</name>
    <dbReference type="NCBI Taxonomy" id="1444684"/>
    <lineage>
        <taxon>Bacteria</taxon>
        <taxon>Pseudomonadati</taxon>
        <taxon>Pseudomonadota</taxon>
        <taxon>Betaproteobacteria</taxon>
        <taxon>Nitrosomonadales</taxon>
        <taxon>Nitrosomonadaceae</taxon>
        <taxon>Nitrosomonas</taxon>
    </lineage>
</organism>
<dbReference type="PANTHER" id="PTHR43507:SF1">
    <property type="entry name" value="NADH-UBIQUINONE OXIDOREDUCTASE CHAIN 4"/>
    <property type="match status" value="1"/>
</dbReference>
<dbReference type="InterPro" id="IPR001750">
    <property type="entry name" value="ND/Mrp_TM"/>
</dbReference>
<feature type="transmembrane region" description="Helical" evidence="9">
    <location>
        <begin position="139"/>
        <end position="156"/>
    </location>
</feature>
<evidence type="ECO:0000256" key="9">
    <source>
        <dbReference type="SAM" id="Phobius"/>
    </source>
</evidence>
<proteinExistence type="inferred from homology"/>
<keyword evidence="6" id="KW-0520">NAD</keyword>
<comment type="similarity">
    <text evidence="2">Belongs to the complex I subunit 4 family.</text>
</comment>
<evidence type="ECO:0000256" key="1">
    <source>
        <dbReference type="ARBA" id="ARBA00004127"/>
    </source>
</evidence>
<feature type="transmembrane region" description="Helical" evidence="9">
    <location>
        <begin position="408"/>
        <end position="429"/>
    </location>
</feature>
<dbReference type="GO" id="GO:0015990">
    <property type="term" value="P:electron transport coupled proton transport"/>
    <property type="evidence" value="ECO:0007669"/>
    <property type="project" value="TreeGrafter"/>
</dbReference>
<dbReference type="InterPro" id="IPR000260">
    <property type="entry name" value="NADH4_N"/>
</dbReference>
<feature type="domain" description="NADH:ubiquinone oxidoreductase chain 4 N-terminal" evidence="11">
    <location>
        <begin position="57"/>
        <end position="127"/>
    </location>
</feature>
<dbReference type="GO" id="GO:0008137">
    <property type="term" value="F:NADH dehydrogenase (ubiquinone) activity"/>
    <property type="evidence" value="ECO:0007669"/>
    <property type="project" value="InterPro"/>
</dbReference>
<dbReference type="GO" id="GO:0016020">
    <property type="term" value="C:membrane"/>
    <property type="evidence" value="ECO:0007669"/>
    <property type="project" value="UniProtKB-SubCell"/>
</dbReference>
<dbReference type="GO" id="GO:0048039">
    <property type="term" value="F:ubiquinone binding"/>
    <property type="evidence" value="ECO:0007669"/>
    <property type="project" value="TreeGrafter"/>
</dbReference>
<dbReference type="GO" id="GO:0042773">
    <property type="term" value="P:ATP synthesis coupled electron transport"/>
    <property type="evidence" value="ECO:0007669"/>
    <property type="project" value="InterPro"/>
</dbReference>
<feature type="transmembrane region" description="Helical" evidence="9">
    <location>
        <begin position="450"/>
        <end position="469"/>
    </location>
</feature>
<evidence type="ECO:0000259" key="11">
    <source>
        <dbReference type="Pfam" id="PF01059"/>
    </source>
</evidence>
<protein>
    <submittedName>
        <fullName evidence="12">NAD(P)H-quinone oxidoreductase chain 4 1</fullName>
    </submittedName>
</protein>
<keyword evidence="3 8" id="KW-0812">Transmembrane</keyword>
<dbReference type="PRINTS" id="PR01437">
    <property type="entry name" value="NUOXDRDTASE4"/>
</dbReference>
<feature type="transmembrane region" description="Helical" evidence="9">
    <location>
        <begin position="168"/>
        <end position="190"/>
    </location>
</feature>
<dbReference type="PANTHER" id="PTHR43507">
    <property type="entry name" value="NADH-UBIQUINONE OXIDOREDUCTASE CHAIN 4"/>
    <property type="match status" value="1"/>
</dbReference>
<feature type="domain" description="NADH:quinone oxidoreductase/Mrp antiporter transmembrane" evidence="10">
    <location>
        <begin position="132"/>
        <end position="417"/>
    </location>
</feature>
<dbReference type="NCBIfam" id="NF004501">
    <property type="entry name" value="PRK05846.1-5"/>
    <property type="match status" value="1"/>
</dbReference>
<dbReference type="GO" id="GO:0012505">
    <property type="term" value="C:endomembrane system"/>
    <property type="evidence" value="ECO:0007669"/>
    <property type="project" value="UniProtKB-SubCell"/>
</dbReference>
<feature type="transmembrane region" description="Helical" evidence="9">
    <location>
        <begin position="85"/>
        <end position="108"/>
    </location>
</feature>
<evidence type="ECO:0000313" key="12">
    <source>
        <dbReference type="EMBL" id="BBL34388.1"/>
    </source>
</evidence>
<feature type="transmembrane region" description="Helical" evidence="9">
    <location>
        <begin position="303"/>
        <end position="322"/>
    </location>
</feature>
<evidence type="ECO:0000313" key="13">
    <source>
        <dbReference type="Proteomes" id="UP000316473"/>
    </source>
</evidence>
<dbReference type="GO" id="GO:0003954">
    <property type="term" value="F:NADH dehydrogenase activity"/>
    <property type="evidence" value="ECO:0007669"/>
    <property type="project" value="TreeGrafter"/>
</dbReference>
<evidence type="ECO:0000256" key="7">
    <source>
        <dbReference type="ARBA" id="ARBA00023136"/>
    </source>
</evidence>
<evidence type="ECO:0000256" key="3">
    <source>
        <dbReference type="ARBA" id="ARBA00022692"/>
    </source>
</evidence>
<comment type="subcellular location">
    <subcellularLocation>
        <location evidence="1">Endomembrane system</location>
        <topology evidence="1">Multi-pass membrane protein</topology>
    </subcellularLocation>
    <subcellularLocation>
        <location evidence="8">Membrane</location>
        <topology evidence="8">Multi-pass membrane protein</topology>
    </subcellularLocation>
</comment>
<feature type="transmembrane region" description="Helical" evidence="9">
    <location>
        <begin position="6"/>
        <end position="25"/>
    </location>
</feature>
<feature type="transmembrane region" description="Helical" evidence="9">
    <location>
        <begin position="275"/>
        <end position="296"/>
    </location>
</feature>
<evidence type="ECO:0000256" key="5">
    <source>
        <dbReference type="ARBA" id="ARBA00022989"/>
    </source>
</evidence>
<feature type="transmembrane region" description="Helical" evidence="9">
    <location>
        <begin position="202"/>
        <end position="222"/>
    </location>
</feature>
<sequence>MLFGFPLLSLIIWLPIIFGLILFVMGDRNLRAVRWVALIGSVAGFLVALPLYSGFDVSLGSMQFVEHSPWFERLNVYYHLGVDGISMPLILLNSFTTPLVVIAGWEVIKERVSQYMGAFLIMSGVLNGVFAALDAILFYSFWEASLVPMFIIIGVWGGPNRIYAALKFFLYTFLGSLLMLVALIYLYIASDGSFSILDYHQLSIPLTAQILIFIGFMAAFAVKVPMWPVHTWLPDAHVEAPTGGSVVLAAILLKLGGYGFLRFSLPIAPDASHELAGIVIALSLIAIVYIGIVAIMQRDMKKLVAYSSVSHMGFVTLGFFLFNPIGMEGGMVQMISHGFISGALFLCVGVLYDRLHTRQIADYGGVVNKMPIFAAFFMLFAMANSGLPGTSGFVGEFMVIMGSMEVNFWYAFFAALTLILGASYSLWLYKKVIFGPVANPNVEGMKDISAREFLVLAVLAIAVLTLGIYPLPLTEVMHATVDNLLEHVSHSKL</sequence>
<evidence type="ECO:0000259" key="10">
    <source>
        <dbReference type="Pfam" id="PF00361"/>
    </source>
</evidence>
<keyword evidence="7 9" id="KW-0472">Membrane</keyword>
<feature type="transmembrane region" description="Helical" evidence="9">
    <location>
        <begin position="334"/>
        <end position="352"/>
    </location>
</feature>
<evidence type="ECO:0000256" key="6">
    <source>
        <dbReference type="ARBA" id="ARBA00023027"/>
    </source>
</evidence>
<dbReference type="KEGG" id="nst:Nstercoris_00620"/>
<feature type="transmembrane region" description="Helical" evidence="9">
    <location>
        <begin position="372"/>
        <end position="388"/>
    </location>
</feature>
<keyword evidence="4" id="KW-1278">Translocase</keyword>
<dbReference type="InterPro" id="IPR010227">
    <property type="entry name" value="NADH_Q_OxRdtase_chainM/4"/>
</dbReference>
<dbReference type="Proteomes" id="UP000316473">
    <property type="component" value="Chromosome"/>
</dbReference>
<reference evidence="12 13" key="1">
    <citation type="submission" date="2019-06" db="EMBL/GenBank/DDBJ databases">
        <title>Nitrosomonas stercoris KYUHI-S whole genome shotgun sequence.</title>
        <authorList>
            <person name="Nakagawa T."/>
            <person name="Tsuchiya Y."/>
            <person name="Takahashi R."/>
        </authorList>
    </citation>
    <scope>NUCLEOTIDE SEQUENCE [LARGE SCALE GENOMIC DNA]</scope>
    <source>
        <strain evidence="12 13">KYUHI-S</strain>
    </source>
</reference>
<name>A0A4Y1YKP3_9PROT</name>
<evidence type="ECO:0000256" key="8">
    <source>
        <dbReference type="RuleBase" id="RU000320"/>
    </source>
</evidence>
<dbReference type="Pfam" id="PF01059">
    <property type="entry name" value="Oxidored_q5_N"/>
    <property type="match status" value="1"/>
</dbReference>